<gene>
    <name evidence="11" type="ORF">BDV30DRAFT_239791</name>
</gene>
<dbReference type="InterPro" id="IPR036396">
    <property type="entry name" value="Cyt_P450_sf"/>
</dbReference>
<evidence type="ECO:0000256" key="7">
    <source>
        <dbReference type="ARBA" id="ARBA00023033"/>
    </source>
</evidence>
<dbReference type="InterPro" id="IPR001128">
    <property type="entry name" value="Cyt_P450"/>
</dbReference>
<keyword evidence="10" id="KW-0472">Membrane</keyword>
<keyword evidence="3 8" id="KW-0349">Heme</keyword>
<evidence type="ECO:0000313" key="11">
    <source>
        <dbReference type="EMBL" id="KAB8272177.1"/>
    </source>
</evidence>
<evidence type="ECO:0000256" key="9">
    <source>
        <dbReference type="RuleBase" id="RU000461"/>
    </source>
</evidence>
<dbReference type="InterPro" id="IPR002974">
    <property type="entry name" value="Cyt_P450_E_CYP52_ascomycetes"/>
</dbReference>
<dbReference type="PANTHER" id="PTHR24287">
    <property type="entry name" value="P450, PUTATIVE (EUROFUNG)-RELATED"/>
    <property type="match status" value="1"/>
</dbReference>
<evidence type="ECO:0000256" key="2">
    <source>
        <dbReference type="ARBA" id="ARBA00010617"/>
    </source>
</evidence>
<evidence type="ECO:0000256" key="6">
    <source>
        <dbReference type="ARBA" id="ARBA00023004"/>
    </source>
</evidence>
<dbReference type="SUPFAM" id="SSF48264">
    <property type="entry name" value="Cytochrome P450"/>
    <property type="match status" value="1"/>
</dbReference>
<dbReference type="Gene3D" id="1.10.630.10">
    <property type="entry name" value="Cytochrome P450"/>
    <property type="match status" value="1"/>
</dbReference>
<dbReference type="GO" id="GO:0005506">
    <property type="term" value="F:iron ion binding"/>
    <property type="evidence" value="ECO:0007669"/>
    <property type="project" value="InterPro"/>
</dbReference>
<feature type="transmembrane region" description="Helical" evidence="10">
    <location>
        <begin position="6"/>
        <end position="22"/>
    </location>
</feature>
<dbReference type="PANTHER" id="PTHR24287:SF17">
    <property type="entry name" value="P450, PUTATIVE (EUROFUNG)-RELATED"/>
    <property type="match status" value="1"/>
</dbReference>
<evidence type="ECO:0000256" key="1">
    <source>
        <dbReference type="ARBA" id="ARBA00001971"/>
    </source>
</evidence>
<keyword evidence="4 8" id="KW-0479">Metal-binding</keyword>
<protein>
    <submittedName>
        <fullName evidence="11">Cytochrome P450</fullName>
    </submittedName>
</protein>
<keyword evidence="5 9" id="KW-0560">Oxidoreductase</keyword>
<organism evidence="11 12">
    <name type="scientific">Aspergillus minisclerotigenes</name>
    <dbReference type="NCBI Taxonomy" id="656917"/>
    <lineage>
        <taxon>Eukaryota</taxon>
        <taxon>Fungi</taxon>
        <taxon>Dikarya</taxon>
        <taxon>Ascomycota</taxon>
        <taxon>Pezizomycotina</taxon>
        <taxon>Eurotiomycetes</taxon>
        <taxon>Eurotiomycetidae</taxon>
        <taxon>Eurotiales</taxon>
        <taxon>Aspergillaceae</taxon>
        <taxon>Aspergillus</taxon>
        <taxon>Aspergillus subgen. Circumdati</taxon>
    </lineage>
</organism>
<evidence type="ECO:0000256" key="8">
    <source>
        <dbReference type="PIRSR" id="PIRSR602402-1"/>
    </source>
</evidence>
<evidence type="ECO:0000313" key="12">
    <source>
        <dbReference type="Proteomes" id="UP000326289"/>
    </source>
</evidence>
<keyword evidence="12" id="KW-1185">Reference proteome</keyword>
<feature type="binding site" description="axial binding residue" evidence="8">
    <location>
        <position position="453"/>
    </location>
    <ligand>
        <name>heme</name>
        <dbReference type="ChEBI" id="CHEBI:30413"/>
    </ligand>
    <ligandPart>
        <name>Fe</name>
        <dbReference type="ChEBI" id="CHEBI:18248"/>
    </ligandPart>
</feature>
<keyword evidence="7 9" id="KW-0503">Monooxygenase</keyword>
<keyword evidence="6 8" id="KW-0408">Iron</keyword>
<dbReference type="PROSITE" id="PS00086">
    <property type="entry name" value="CYTOCHROME_P450"/>
    <property type="match status" value="1"/>
</dbReference>
<keyword evidence="10" id="KW-0812">Transmembrane</keyword>
<evidence type="ECO:0000256" key="3">
    <source>
        <dbReference type="ARBA" id="ARBA00022617"/>
    </source>
</evidence>
<proteinExistence type="inferred from homology"/>
<evidence type="ECO:0000256" key="10">
    <source>
        <dbReference type="SAM" id="Phobius"/>
    </source>
</evidence>
<dbReference type="CDD" id="cd11063">
    <property type="entry name" value="CYP52"/>
    <property type="match status" value="1"/>
</dbReference>
<reference evidence="11 12" key="1">
    <citation type="submission" date="2019-04" db="EMBL/GenBank/DDBJ databases">
        <title>Fungal friends and foes A comparative genomics study of 23 Aspergillus species from section Flavi.</title>
        <authorList>
            <consortium name="DOE Joint Genome Institute"/>
            <person name="Kjaerbolling I."/>
            <person name="Vesth T.C."/>
            <person name="Frisvad J.C."/>
            <person name="Nybo J.L."/>
            <person name="Theobald S."/>
            <person name="Kildgaard S."/>
            <person name="Petersen T.I."/>
            <person name="Kuo A."/>
            <person name="Sato A."/>
            <person name="Lyhne E.K."/>
            <person name="Kogle M.E."/>
            <person name="Wiebenga A."/>
            <person name="Kun R.S."/>
            <person name="Lubbers R.J."/>
            <person name="Makela M.R."/>
            <person name="Barry K."/>
            <person name="Chovatia M."/>
            <person name="Clum A."/>
            <person name="Daum C."/>
            <person name="Haridas S."/>
            <person name="He G."/>
            <person name="LaButti K."/>
            <person name="Lipzen A."/>
            <person name="Mondo S."/>
            <person name="Pangilinan J."/>
            <person name="Riley R."/>
            <person name="Salamov A."/>
            <person name="Simmons B.A."/>
            <person name="Magnuson J.K."/>
            <person name="Henrissat B."/>
            <person name="Mortensen U.H."/>
            <person name="Larsen T.O."/>
            <person name="De vries R.P."/>
            <person name="Grigoriev I.V."/>
            <person name="Machida M."/>
            <person name="Baker S.E."/>
            <person name="Andersen M.R."/>
        </authorList>
    </citation>
    <scope>NUCLEOTIDE SEQUENCE [LARGE SCALE GENOMIC DNA]</scope>
    <source>
        <strain evidence="11 12">CBS 117635</strain>
    </source>
</reference>
<dbReference type="PRINTS" id="PR01239">
    <property type="entry name" value="EP450IICYP52"/>
</dbReference>
<dbReference type="Pfam" id="PF00067">
    <property type="entry name" value="p450"/>
    <property type="match status" value="1"/>
</dbReference>
<keyword evidence="10" id="KW-1133">Transmembrane helix</keyword>
<evidence type="ECO:0000256" key="5">
    <source>
        <dbReference type="ARBA" id="ARBA00023002"/>
    </source>
</evidence>
<dbReference type="EMBL" id="ML732808">
    <property type="protein sequence ID" value="KAB8272177.1"/>
    <property type="molecule type" value="Genomic_DNA"/>
</dbReference>
<evidence type="ECO:0000256" key="4">
    <source>
        <dbReference type="ARBA" id="ARBA00022723"/>
    </source>
</evidence>
<comment type="similarity">
    <text evidence="2 9">Belongs to the cytochrome P450 family.</text>
</comment>
<dbReference type="InterPro" id="IPR002402">
    <property type="entry name" value="Cyt_P450_E_grp-II"/>
</dbReference>
<dbReference type="InterPro" id="IPR047146">
    <property type="entry name" value="Cyt_P450_E_CYP52_fungi"/>
</dbReference>
<accession>A0A5N6J1F7</accession>
<dbReference type="GO" id="GO:0020037">
    <property type="term" value="F:heme binding"/>
    <property type="evidence" value="ECO:0007669"/>
    <property type="project" value="InterPro"/>
</dbReference>
<dbReference type="GO" id="GO:0016712">
    <property type="term" value="F:oxidoreductase activity, acting on paired donors, with incorporation or reduction of molecular oxygen, reduced flavin or flavoprotein as one donor, and incorporation of one atom of oxygen"/>
    <property type="evidence" value="ECO:0007669"/>
    <property type="project" value="InterPro"/>
</dbReference>
<dbReference type="PRINTS" id="PR00385">
    <property type="entry name" value="P450"/>
</dbReference>
<dbReference type="InterPro" id="IPR017972">
    <property type="entry name" value="Cyt_P450_CS"/>
</dbReference>
<name>A0A5N6J1F7_9EURO</name>
<dbReference type="AlphaFoldDB" id="A0A5N6J1F7"/>
<comment type="cofactor">
    <cofactor evidence="1 8">
        <name>heme</name>
        <dbReference type="ChEBI" id="CHEBI:30413"/>
    </cofactor>
</comment>
<sequence length="506" mass="57473">MICHPCYIALLGATFLFINYLYRTIQRRLTHRRFNRQYGCQPAPSLPSKPPFWSLGVIVRNIQAAKRHKSLETIHKLFQLGNTLTGQRLGQPVLVTCEPQNIQTILSLKFQDYKVGDRVNSQGPLLAHGIFTSDGDSWAQSRALIRPTFVRERVADLALFEEIMADLFALLPVDGRTVDLQPLFFSYTLDSITHFAFGHSVHNLRKSQARGNDADHEVAEAFNYSMQALALRSKLGLLRVFHRDRKATRSYKICHQFVEGLVHHAVMVPEKVGDNRDSPQRKGQYLVLHELVRQTKDRIRVRDELINVLIAGRDTTAGLLSNLFFVLAKRPDVWAKLRAEVETTLGGRLPTYDDLRNMKYLRHCLNESLRLHPAVPTNSRVATNDTYLPIGGGLDGQSPVFVPKGALVVYSVYAMHRREDIYGSDADDFRPERWETIRPSWGYLPFNGGPRICLGQQYALTEASYVTVRLAQRYKTLVSRDPGPWEEHVTLTLRSRNGTQVSLGSA</sequence>
<dbReference type="Proteomes" id="UP000326289">
    <property type="component" value="Unassembled WGS sequence"/>
</dbReference>
<dbReference type="PRINTS" id="PR00464">
    <property type="entry name" value="EP450II"/>
</dbReference>